<evidence type="ECO:0000256" key="5">
    <source>
        <dbReference type="ARBA" id="ARBA00022737"/>
    </source>
</evidence>
<organism evidence="14 15">
    <name type="scientific">Lactarius akahatsu</name>
    <dbReference type="NCBI Taxonomy" id="416441"/>
    <lineage>
        <taxon>Eukaryota</taxon>
        <taxon>Fungi</taxon>
        <taxon>Dikarya</taxon>
        <taxon>Basidiomycota</taxon>
        <taxon>Agaricomycotina</taxon>
        <taxon>Agaricomycetes</taxon>
        <taxon>Russulales</taxon>
        <taxon>Russulaceae</taxon>
        <taxon>Lactarius</taxon>
    </lineage>
</organism>
<dbReference type="PROSITE" id="PS50920">
    <property type="entry name" value="SOLCAR"/>
    <property type="match status" value="3"/>
</dbReference>
<evidence type="ECO:0000256" key="8">
    <source>
        <dbReference type="ARBA" id="ARBA00023136"/>
    </source>
</evidence>
<evidence type="ECO:0000259" key="13">
    <source>
        <dbReference type="PROSITE" id="PS50213"/>
    </source>
</evidence>
<dbReference type="SMART" id="SM00554">
    <property type="entry name" value="FAS1"/>
    <property type="match status" value="5"/>
</dbReference>
<evidence type="ECO:0000256" key="10">
    <source>
        <dbReference type="SAM" id="MobiDB-lite"/>
    </source>
</evidence>
<feature type="repeat" description="Solcar" evidence="9">
    <location>
        <begin position="975"/>
        <end position="1064"/>
    </location>
</feature>
<feature type="region of interest" description="Disordered" evidence="10">
    <location>
        <begin position="1575"/>
        <end position="1607"/>
    </location>
</feature>
<dbReference type="InterPro" id="IPR036378">
    <property type="entry name" value="FAS1_dom_sf"/>
</dbReference>
<comment type="similarity">
    <text evidence="2">Belongs to the mitochondrial carrier (TC 2.A.29) family.</text>
</comment>
<dbReference type="Gene3D" id="2.30.180.10">
    <property type="entry name" value="FAS1 domain"/>
    <property type="match status" value="5"/>
</dbReference>
<accession>A0AAD4L6T3</accession>
<evidence type="ECO:0000313" key="15">
    <source>
        <dbReference type="Proteomes" id="UP001201163"/>
    </source>
</evidence>
<keyword evidence="12" id="KW-0732">Signal</keyword>
<reference evidence="14" key="1">
    <citation type="submission" date="2022-01" db="EMBL/GenBank/DDBJ databases">
        <title>Comparative genomics reveals a dynamic genome evolution in the ectomycorrhizal milk-cap (Lactarius) mushrooms.</title>
        <authorList>
            <consortium name="DOE Joint Genome Institute"/>
            <person name="Lebreton A."/>
            <person name="Tang N."/>
            <person name="Kuo A."/>
            <person name="LaButti K."/>
            <person name="Drula E."/>
            <person name="Barry K."/>
            <person name="Clum A."/>
            <person name="Lipzen A."/>
            <person name="Mousain D."/>
            <person name="Ng V."/>
            <person name="Wang R."/>
            <person name="Wang X."/>
            <person name="Dai Y."/>
            <person name="Henrissat B."/>
            <person name="Grigoriev I.V."/>
            <person name="Guerin-Laguette A."/>
            <person name="Yu F."/>
            <person name="Martin F.M."/>
        </authorList>
    </citation>
    <scope>NUCLEOTIDE SEQUENCE</scope>
    <source>
        <strain evidence="14">QP</strain>
    </source>
</reference>
<comment type="caution">
    <text evidence="14">The sequence shown here is derived from an EMBL/GenBank/DDBJ whole genome shotgun (WGS) entry which is preliminary data.</text>
</comment>
<keyword evidence="15" id="KW-1185">Reference proteome</keyword>
<evidence type="ECO:0000256" key="4">
    <source>
        <dbReference type="ARBA" id="ARBA00022692"/>
    </source>
</evidence>
<gene>
    <name evidence="14" type="ORF">EDB92DRAFT_1804402</name>
</gene>
<evidence type="ECO:0000256" key="1">
    <source>
        <dbReference type="ARBA" id="ARBA00004225"/>
    </source>
</evidence>
<dbReference type="Gene3D" id="1.50.40.10">
    <property type="entry name" value="Mitochondrial carrier domain"/>
    <property type="match status" value="2"/>
</dbReference>
<dbReference type="Pfam" id="PF02469">
    <property type="entry name" value="Fasciclin"/>
    <property type="match status" value="4"/>
</dbReference>
<dbReference type="InterPro" id="IPR000782">
    <property type="entry name" value="FAS1_domain"/>
</dbReference>
<dbReference type="GO" id="GO:1902603">
    <property type="term" value="P:carnitine transmembrane transport"/>
    <property type="evidence" value="ECO:0007669"/>
    <property type="project" value="TreeGrafter"/>
</dbReference>
<keyword evidence="4 9" id="KW-0812">Transmembrane</keyword>
<feature type="repeat" description="Solcar" evidence="9">
    <location>
        <begin position="1075"/>
        <end position="1160"/>
    </location>
</feature>
<dbReference type="PROSITE" id="PS50213">
    <property type="entry name" value="FAS1"/>
    <property type="match status" value="4"/>
</dbReference>
<feature type="signal peptide" evidence="12">
    <location>
        <begin position="1"/>
        <end position="17"/>
    </location>
</feature>
<feature type="chain" id="PRO_5042213958" description="FAS1 domain-containing protein" evidence="12">
    <location>
        <begin position="18"/>
        <end position="1607"/>
    </location>
</feature>
<name>A0AAD4L6T3_9AGAM</name>
<keyword evidence="8 9" id="KW-0472">Membrane</keyword>
<evidence type="ECO:0000256" key="12">
    <source>
        <dbReference type="SAM" id="SignalP"/>
    </source>
</evidence>
<feature type="domain" description="FAS1" evidence="13">
    <location>
        <begin position="207"/>
        <end position="340"/>
    </location>
</feature>
<dbReference type="GO" id="GO:0015227">
    <property type="term" value="F:O-acyl-L-carnitine transmembrane transporter activity"/>
    <property type="evidence" value="ECO:0007669"/>
    <property type="project" value="TreeGrafter"/>
</dbReference>
<dbReference type="InterPro" id="IPR018108">
    <property type="entry name" value="MCP_transmembrane"/>
</dbReference>
<dbReference type="SUPFAM" id="SSF103506">
    <property type="entry name" value="Mitochondrial carrier"/>
    <property type="match status" value="1"/>
</dbReference>
<keyword evidence="5" id="KW-0677">Repeat</keyword>
<evidence type="ECO:0000256" key="11">
    <source>
        <dbReference type="SAM" id="Phobius"/>
    </source>
</evidence>
<feature type="compositionally biased region" description="Basic residues" evidence="10">
    <location>
        <begin position="1596"/>
        <end position="1607"/>
    </location>
</feature>
<keyword evidence="7" id="KW-0496">Mitochondrion</keyword>
<evidence type="ECO:0000313" key="14">
    <source>
        <dbReference type="EMBL" id="KAH8982608.1"/>
    </source>
</evidence>
<feature type="repeat" description="Solcar" evidence="9">
    <location>
        <begin position="877"/>
        <end position="962"/>
    </location>
</feature>
<dbReference type="SUPFAM" id="SSF82153">
    <property type="entry name" value="FAS1 domain"/>
    <property type="match status" value="5"/>
</dbReference>
<dbReference type="PANTHER" id="PTHR45624">
    <property type="entry name" value="MITOCHONDRIAL BASIC AMINO ACIDS TRANSPORTER-RELATED"/>
    <property type="match status" value="1"/>
</dbReference>
<dbReference type="GO" id="GO:0031966">
    <property type="term" value="C:mitochondrial membrane"/>
    <property type="evidence" value="ECO:0007669"/>
    <property type="project" value="UniProtKB-SubCell"/>
</dbReference>
<feature type="domain" description="FAS1" evidence="13">
    <location>
        <begin position="346"/>
        <end position="492"/>
    </location>
</feature>
<proteinExistence type="inferred from homology"/>
<feature type="domain" description="FAS1" evidence="13">
    <location>
        <begin position="495"/>
        <end position="638"/>
    </location>
</feature>
<evidence type="ECO:0000256" key="9">
    <source>
        <dbReference type="PROSITE-ProRule" id="PRU00282"/>
    </source>
</evidence>
<feature type="region of interest" description="Disordered" evidence="10">
    <location>
        <begin position="127"/>
        <end position="153"/>
    </location>
</feature>
<sequence>MRLSSLLFALLPYYSLASFRSQFPLNSPHTSALSTTLVDALNNDPDFTTLLRLLQRAKLIPTLNRLNGSTFFAPTNDAIHRDAFLSQHSSLTGDNINERLRQEIFYHLLNYTVVLPEDDNVLVTKTLHFPRDNSGPPSDEPPPSPPWLPVPGGSLGHEPQRLRVASRHGGIYVGVDAFGKGGVRVVKDPIGADNGVLLGIESILTVPPSLSDVISTRPSTSYFHRILTPAAITRLNETAELTIFVPVDSAWNALHPVEKLYLESEFAADDVLRILEMHAVVRNGVKWSESFNPAINLTTLDGRELNVVTLSDKVMVSEAKLVEPDIYASNGVLHTISSLLIPEGALQLTPEKFLLTLNCTNFVSMVHSVNLTHLINDTNAHYTILAPQDDVFTAYGDEELPKKGSDDLKRLLKYHFLPGRWTPKTLKDGLLIETELDEPGLAGKAQVLQASITGRSKEQAEVVPSISFGGAATIGEPIEINNTVVYFISRPLFPPGNSLQIALPTLNFSSFIAAIFSADLADTIKTSPRTTLLVPHNDAFKRLGLLVSAHLLSASATADLESVVLHHVIDGVVYARDLQNSTARTYPTLEGSDLHVGRTKAGTITLTPSGGWPGLNSELIPMDLLSETGAVHELSDLFIPRSVQLTVGKLAKAAKGTTMANLIIKAGMEWVLNGTAPPVDSPWGQDGISGTGWTLLCPTDDAFKKVNLTQLYSDKTAMQLLVGQHLLNTPKSLDVSGTPNNNRPLRFLDSDTYETLISPESNYRDVVFRETDDNNVAVGIKNARGTGGKTDWAKVTGWGRATTGGGTGGVIQIDRLLIPYEPPVWIEYGWPIVVGIFGVLAIGLFFVGVRKIWRLDRTEATYEPAATGTSSGGSAVVENAKSFIAGGFGGVCAVLVGHPFDLTKTRLQTAAPGTYTGGLDVVKKALARDGPTGLYRGVVPPLLGVTPIFALSFWAYDASKKLIYYFTPNRTNSALSTGELAAAGFLSAVPTTFVTAPVERAKVLLQVQGQGGSGPQYKGVVDVIGHLYKEGGIRSIFRGTFATLARDGPGSAAYFATYEITKKALAPVGAQSSDLNIGQVILAGGTAGVAMWAIAIPPDVLKSRLQSAPTGTYSGIMDCARKTIAADGVRALWKGFGPAMARAFPANAATFVSYNTMARASLDSAATSSAPPPRKRTTAYSRSLSASEIARNAKNFDTWCSYQGCEQVAFSDLPSDFKGYVDNVFNTRGCLPKAWVDPSSKFCRRLRATSSPEFVDFLSKAHEECPQLFSKTSSGKSNGRLLDEMRVVFFAWERLQRMRSESKDRVFEADFVSNVYESLRSCALRQSTYRAKWPIALPQPLPQPRVRTQSLRILNAKSVIPDCAVFVPEKAIRKLSLAAESAFKQLKRSKLAGSPGKGEESFACQSTPCVHLPGTPGFQFASSFWEDKKPVHSMLEDAYRQNRMSTAAAVRHLHSLHVRAPVFGLVWSDGIVRAHVDWCSSKGQEPPVVRSALFPGYHSEGDVGDETDVHEWNLDSPANIIQMFLLIKNIDHWTVNGFTQCIEEGIAELVDSVLLKNCPYQPWKRVGTVKSTQTKDAAENLSPQVPPQHQVAQNTRSRRCRSKVGLK</sequence>
<dbReference type="GO" id="GO:0006839">
    <property type="term" value="P:mitochondrial transport"/>
    <property type="evidence" value="ECO:0007669"/>
    <property type="project" value="TreeGrafter"/>
</dbReference>
<dbReference type="Proteomes" id="UP001201163">
    <property type="component" value="Unassembled WGS sequence"/>
</dbReference>
<dbReference type="EMBL" id="JAKELL010000098">
    <property type="protein sequence ID" value="KAH8982608.1"/>
    <property type="molecule type" value="Genomic_DNA"/>
</dbReference>
<feature type="domain" description="FAS1" evidence="13">
    <location>
        <begin position="34"/>
        <end position="204"/>
    </location>
</feature>
<evidence type="ECO:0000256" key="3">
    <source>
        <dbReference type="ARBA" id="ARBA00022448"/>
    </source>
</evidence>
<dbReference type="InterPro" id="IPR050567">
    <property type="entry name" value="Mitochondrial_Carrier"/>
</dbReference>
<evidence type="ECO:0000256" key="7">
    <source>
        <dbReference type="ARBA" id="ARBA00023128"/>
    </source>
</evidence>
<comment type="subcellular location">
    <subcellularLocation>
        <location evidence="1">Mitochondrion membrane</location>
        <topology evidence="1">Multi-pass membrane protein</topology>
    </subcellularLocation>
</comment>
<feature type="transmembrane region" description="Helical" evidence="11">
    <location>
        <begin position="828"/>
        <end position="849"/>
    </location>
</feature>
<dbReference type="PANTHER" id="PTHR45624:SF4">
    <property type="entry name" value="CONGESTED-LIKE TRACHEA PROTEIN-RELATED"/>
    <property type="match status" value="1"/>
</dbReference>
<dbReference type="Pfam" id="PF00153">
    <property type="entry name" value="Mito_carr"/>
    <property type="match status" value="3"/>
</dbReference>
<evidence type="ECO:0000256" key="2">
    <source>
        <dbReference type="ARBA" id="ARBA00006375"/>
    </source>
</evidence>
<dbReference type="InterPro" id="IPR023395">
    <property type="entry name" value="MCP_dom_sf"/>
</dbReference>
<evidence type="ECO:0000256" key="6">
    <source>
        <dbReference type="ARBA" id="ARBA00022989"/>
    </source>
</evidence>
<protein>
    <recommendedName>
        <fullName evidence="13">FAS1 domain-containing protein</fullName>
    </recommendedName>
</protein>
<keyword evidence="6 11" id="KW-1133">Transmembrane helix</keyword>
<feature type="compositionally biased region" description="Pro residues" evidence="10">
    <location>
        <begin position="138"/>
        <end position="149"/>
    </location>
</feature>
<keyword evidence="3" id="KW-0813">Transport</keyword>
<feature type="transmembrane region" description="Helical" evidence="11">
    <location>
        <begin position="933"/>
        <end position="956"/>
    </location>
</feature>